<keyword evidence="2" id="KW-1185">Reference proteome</keyword>
<evidence type="ECO:0000313" key="2">
    <source>
        <dbReference type="Proteomes" id="UP000035740"/>
    </source>
</evidence>
<dbReference type="Proteomes" id="UP000035740">
    <property type="component" value="Unassembled WGS sequence"/>
</dbReference>
<dbReference type="AlphaFoldDB" id="A0A0J7YNF6"/>
<proteinExistence type="predicted"/>
<sequence length="106" mass="11856">MTTDAILPGLEQSESRSALPLSNYKISAGDISPARLVRYFRRSAIVLLAPDISRCRATMGQHRTKPPFLSSFVKRSVGSNAITDLKRRMNKGKGNERDTRLRHIMA</sequence>
<name>A0A0J7YNF6_BETVV</name>
<evidence type="ECO:0000313" key="1">
    <source>
        <dbReference type="EMBL" id="KMS65112.1"/>
    </source>
</evidence>
<accession>A0A0J7YNF6</accession>
<organism evidence="1 2">
    <name type="scientific">Beta vulgaris subsp. vulgaris</name>
    <name type="common">Beet</name>
    <dbReference type="NCBI Taxonomy" id="3555"/>
    <lineage>
        <taxon>Eukaryota</taxon>
        <taxon>Viridiplantae</taxon>
        <taxon>Streptophyta</taxon>
        <taxon>Embryophyta</taxon>
        <taxon>Tracheophyta</taxon>
        <taxon>Spermatophyta</taxon>
        <taxon>Magnoliopsida</taxon>
        <taxon>eudicotyledons</taxon>
        <taxon>Gunneridae</taxon>
        <taxon>Pentapetalae</taxon>
        <taxon>Caryophyllales</taxon>
        <taxon>Chenopodiaceae</taxon>
        <taxon>Betoideae</taxon>
        <taxon>Beta</taxon>
    </lineage>
</organism>
<dbReference type="Gramene" id="KMS65112">
    <property type="protein sequence ID" value="KMS65112"/>
    <property type="gene ID" value="BVRB_039320"/>
</dbReference>
<reference evidence="1 2" key="1">
    <citation type="journal article" date="2014" name="Nature">
        <title>The genome of the recently domesticated crop plant sugar beet (Beta vulgaris).</title>
        <authorList>
            <person name="Dohm J.C."/>
            <person name="Minoche A.E."/>
            <person name="Holtgrawe D."/>
            <person name="Capella-Gutierrez S."/>
            <person name="Zakrzewski F."/>
            <person name="Tafer H."/>
            <person name="Rupp O."/>
            <person name="Sorensen T.R."/>
            <person name="Stracke R."/>
            <person name="Reinhardt R."/>
            <person name="Goesmann A."/>
            <person name="Kraft T."/>
            <person name="Schulz B."/>
            <person name="Stadler P.F."/>
            <person name="Schmidt T."/>
            <person name="Gabaldon T."/>
            <person name="Lehrach H."/>
            <person name="Weisshaar B."/>
            <person name="Himmelbauer H."/>
        </authorList>
    </citation>
    <scope>NUCLEOTIDE SEQUENCE [LARGE SCALE GENOMIC DNA]</scope>
    <source>
        <tissue evidence="1">Taproot</tissue>
    </source>
</reference>
<dbReference type="EMBL" id="KQ114486">
    <property type="protein sequence ID" value="KMS65112.1"/>
    <property type="molecule type" value="Genomic_DNA"/>
</dbReference>
<protein>
    <submittedName>
        <fullName evidence="1">Uncharacterized protein</fullName>
    </submittedName>
</protein>
<gene>
    <name evidence="1" type="ORF">BVRB_039320</name>
</gene>